<dbReference type="InterPro" id="IPR013096">
    <property type="entry name" value="Cupin_2"/>
</dbReference>
<protein>
    <submittedName>
        <fullName evidence="2">Cupin domain-containing protein</fullName>
    </submittedName>
</protein>
<dbReference type="Pfam" id="PF07883">
    <property type="entry name" value="Cupin_2"/>
    <property type="match status" value="1"/>
</dbReference>
<dbReference type="Gene3D" id="2.60.120.10">
    <property type="entry name" value="Jelly Rolls"/>
    <property type="match status" value="1"/>
</dbReference>
<dbReference type="AlphaFoldDB" id="I4C7U1"/>
<dbReference type="InterPro" id="IPR014710">
    <property type="entry name" value="RmlC-like_jellyroll"/>
</dbReference>
<keyword evidence="3" id="KW-1185">Reference proteome</keyword>
<sequence length="220" mass="25214">MEILNWKKIEKIQLNPSITRQMFWGEKLMVTHFSLDPGTALPTHEHESEQITMVQEGSVTLIFPDEEITLQAGDMLVIPGFKPHGVVVGPEGCRVIDLFSPIRQDFIEGAATYFVQPEHDEKEPYRKLYGFLRGAGIKATLEEMFEYPLDILARYAYDRECITMGQLRQILGLDKAQAKALLRQWKHGDDHSESSYKRKLERLVIVPEGLPLSTKSEKEK</sequence>
<dbReference type="PANTHER" id="PTHR40112">
    <property type="entry name" value="H2HPP ISOMERASE"/>
    <property type="match status" value="1"/>
</dbReference>
<gene>
    <name evidence="2" type="ordered locus">Desti_2963</name>
</gene>
<reference evidence="3" key="1">
    <citation type="submission" date="2012-06" db="EMBL/GenBank/DDBJ databases">
        <title>Complete sequence of chromosome of Desulfomonile tiedjei DSM 6799.</title>
        <authorList>
            <person name="Lucas S."/>
            <person name="Copeland A."/>
            <person name="Lapidus A."/>
            <person name="Glavina del Rio T."/>
            <person name="Dalin E."/>
            <person name="Tice H."/>
            <person name="Bruce D."/>
            <person name="Goodwin L."/>
            <person name="Pitluck S."/>
            <person name="Peters L."/>
            <person name="Ovchinnikova G."/>
            <person name="Zeytun A."/>
            <person name="Lu M."/>
            <person name="Kyrpides N."/>
            <person name="Mavromatis K."/>
            <person name="Ivanova N."/>
            <person name="Brettin T."/>
            <person name="Detter J.C."/>
            <person name="Han C."/>
            <person name="Larimer F."/>
            <person name="Land M."/>
            <person name="Hauser L."/>
            <person name="Markowitz V."/>
            <person name="Cheng J.-F."/>
            <person name="Hugenholtz P."/>
            <person name="Woyke T."/>
            <person name="Wu D."/>
            <person name="Spring S."/>
            <person name="Schroeder M."/>
            <person name="Brambilla E."/>
            <person name="Klenk H.-P."/>
            <person name="Eisen J.A."/>
        </authorList>
    </citation>
    <scope>NUCLEOTIDE SEQUENCE [LARGE SCALE GENOMIC DNA]</scope>
    <source>
        <strain evidence="3">ATCC 49306 / DSM 6799 / DCB-1</strain>
    </source>
</reference>
<dbReference type="EMBL" id="CP003360">
    <property type="protein sequence ID" value="AFM25632.1"/>
    <property type="molecule type" value="Genomic_DNA"/>
</dbReference>
<dbReference type="InterPro" id="IPR011051">
    <property type="entry name" value="RmlC_Cupin_sf"/>
</dbReference>
<name>I4C7U1_DESTA</name>
<dbReference type="CDD" id="cd02238">
    <property type="entry name" value="cupin_KdgF"/>
    <property type="match status" value="1"/>
</dbReference>
<dbReference type="RefSeq" id="WP_014810769.1">
    <property type="nucleotide sequence ID" value="NC_018025.1"/>
</dbReference>
<dbReference type="SUPFAM" id="SSF51182">
    <property type="entry name" value="RmlC-like cupins"/>
    <property type="match status" value="1"/>
</dbReference>
<proteinExistence type="predicted"/>
<evidence type="ECO:0000313" key="3">
    <source>
        <dbReference type="Proteomes" id="UP000006055"/>
    </source>
</evidence>
<accession>I4C7U1</accession>
<dbReference type="PANTHER" id="PTHR40112:SF1">
    <property type="entry name" value="H2HPP ISOMERASE"/>
    <property type="match status" value="1"/>
</dbReference>
<dbReference type="OrthoDB" id="9811153at2"/>
<dbReference type="eggNOG" id="COG1917">
    <property type="taxonomic scope" value="Bacteria"/>
</dbReference>
<dbReference type="HOGENOM" id="CLU_1254287_0_0_7"/>
<dbReference type="Proteomes" id="UP000006055">
    <property type="component" value="Chromosome"/>
</dbReference>
<feature type="domain" description="Cupin type-2" evidence="1">
    <location>
        <begin position="32"/>
        <end position="98"/>
    </location>
</feature>
<dbReference type="STRING" id="706587.Desti_2963"/>
<evidence type="ECO:0000313" key="2">
    <source>
        <dbReference type="EMBL" id="AFM25632.1"/>
    </source>
</evidence>
<dbReference type="KEGG" id="dti:Desti_2963"/>
<dbReference type="InterPro" id="IPR052535">
    <property type="entry name" value="Bacilysin_H2HPP_isomerase"/>
</dbReference>
<evidence type="ECO:0000259" key="1">
    <source>
        <dbReference type="Pfam" id="PF07883"/>
    </source>
</evidence>
<organism evidence="2 3">
    <name type="scientific">Desulfomonile tiedjei (strain ATCC 49306 / DSM 6799 / DCB-1)</name>
    <dbReference type="NCBI Taxonomy" id="706587"/>
    <lineage>
        <taxon>Bacteria</taxon>
        <taxon>Pseudomonadati</taxon>
        <taxon>Thermodesulfobacteriota</taxon>
        <taxon>Desulfomonilia</taxon>
        <taxon>Desulfomonilales</taxon>
        <taxon>Desulfomonilaceae</taxon>
        <taxon>Desulfomonile</taxon>
    </lineage>
</organism>